<gene>
    <name evidence="1" type="ORF">Q8A67_021881</name>
</gene>
<sequence>MMSAAGLSPERPSVAGQSVNYLLNRRLCPSSRAKSLRLAHYLDFYSLLSRPDVFLLFPTDTLSLSRGPRGTHIKTFRFRLKRKKKQSRMFKEFIQKGFNH</sequence>
<dbReference type="AlphaFoldDB" id="A0AA88P6K1"/>
<organism evidence="1 2">
    <name type="scientific">Cirrhinus molitorella</name>
    <name type="common">mud carp</name>
    <dbReference type="NCBI Taxonomy" id="172907"/>
    <lineage>
        <taxon>Eukaryota</taxon>
        <taxon>Metazoa</taxon>
        <taxon>Chordata</taxon>
        <taxon>Craniata</taxon>
        <taxon>Vertebrata</taxon>
        <taxon>Euteleostomi</taxon>
        <taxon>Actinopterygii</taxon>
        <taxon>Neopterygii</taxon>
        <taxon>Teleostei</taxon>
        <taxon>Ostariophysi</taxon>
        <taxon>Cypriniformes</taxon>
        <taxon>Cyprinidae</taxon>
        <taxon>Labeoninae</taxon>
        <taxon>Labeonini</taxon>
        <taxon>Cirrhinus</taxon>
    </lineage>
</organism>
<evidence type="ECO:0000313" key="1">
    <source>
        <dbReference type="EMBL" id="KAK2874728.1"/>
    </source>
</evidence>
<accession>A0AA88P6K1</accession>
<comment type="caution">
    <text evidence="1">The sequence shown here is derived from an EMBL/GenBank/DDBJ whole genome shotgun (WGS) entry which is preliminary data.</text>
</comment>
<keyword evidence="2" id="KW-1185">Reference proteome</keyword>
<protein>
    <submittedName>
        <fullName evidence="1">Uncharacterized protein</fullName>
    </submittedName>
</protein>
<proteinExistence type="predicted"/>
<reference evidence="1" key="1">
    <citation type="submission" date="2023-08" db="EMBL/GenBank/DDBJ databases">
        <title>Chromosome-level Genome Assembly of mud carp (Cirrhinus molitorella).</title>
        <authorList>
            <person name="Liu H."/>
        </authorList>
    </citation>
    <scope>NUCLEOTIDE SEQUENCE</scope>
    <source>
        <strain evidence="1">Prfri</strain>
        <tissue evidence="1">Muscle</tissue>
    </source>
</reference>
<evidence type="ECO:0000313" key="2">
    <source>
        <dbReference type="Proteomes" id="UP001187343"/>
    </source>
</evidence>
<dbReference type="EMBL" id="JAUYZG010000021">
    <property type="protein sequence ID" value="KAK2874728.1"/>
    <property type="molecule type" value="Genomic_DNA"/>
</dbReference>
<dbReference type="Proteomes" id="UP001187343">
    <property type="component" value="Unassembled WGS sequence"/>
</dbReference>
<name>A0AA88P6K1_9TELE</name>